<dbReference type="InterPro" id="IPR029753">
    <property type="entry name" value="D-isomer_DH_CS"/>
</dbReference>
<dbReference type="SUPFAM" id="SSF52283">
    <property type="entry name" value="Formate/glycerate dehydrogenase catalytic domain-like"/>
    <property type="match status" value="1"/>
</dbReference>
<dbReference type="FunFam" id="3.40.50.720:FF:000203">
    <property type="entry name" value="D-3-phosphoglycerate dehydrogenase (SerA)"/>
    <property type="match status" value="1"/>
</dbReference>
<evidence type="ECO:0000256" key="1">
    <source>
        <dbReference type="ARBA" id="ARBA00005854"/>
    </source>
</evidence>
<dbReference type="GO" id="GO:0003714">
    <property type="term" value="F:transcription corepressor activity"/>
    <property type="evidence" value="ECO:0007669"/>
    <property type="project" value="InterPro"/>
</dbReference>
<dbReference type="Pfam" id="PF02826">
    <property type="entry name" value="2-Hacid_dh_C"/>
    <property type="match status" value="1"/>
</dbReference>
<dbReference type="OrthoDB" id="9805416at2"/>
<keyword evidence="2 4" id="KW-0560">Oxidoreductase</keyword>
<dbReference type="InterPro" id="IPR006139">
    <property type="entry name" value="D-isomer_2_OHA_DH_cat_dom"/>
</dbReference>
<evidence type="ECO:0000313" key="8">
    <source>
        <dbReference type="Proteomes" id="UP000530514"/>
    </source>
</evidence>
<comment type="caution">
    <text evidence="7">The sequence shown here is derived from an EMBL/GenBank/DDBJ whole genome shotgun (WGS) entry which is preliminary data.</text>
</comment>
<comment type="similarity">
    <text evidence="1 4">Belongs to the D-isomer specific 2-hydroxyacid dehydrogenase family.</text>
</comment>
<dbReference type="PROSITE" id="PS00670">
    <property type="entry name" value="D_2_HYDROXYACID_DH_2"/>
    <property type="match status" value="1"/>
</dbReference>
<dbReference type="GO" id="GO:0016616">
    <property type="term" value="F:oxidoreductase activity, acting on the CH-OH group of donors, NAD or NADP as acceptor"/>
    <property type="evidence" value="ECO:0007669"/>
    <property type="project" value="InterPro"/>
</dbReference>
<accession>A0A7W1X7E7</accession>
<dbReference type="Proteomes" id="UP000530514">
    <property type="component" value="Unassembled WGS sequence"/>
</dbReference>
<evidence type="ECO:0000313" key="7">
    <source>
        <dbReference type="EMBL" id="MBA4541473.1"/>
    </source>
</evidence>
<evidence type="ECO:0000256" key="4">
    <source>
        <dbReference type="RuleBase" id="RU003719"/>
    </source>
</evidence>
<gene>
    <name evidence="7" type="ORF">H1164_00935</name>
</gene>
<dbReference type="InterPro" id="IPR006140">
    <property type="entry name" value="D-isomer_DH_NAD-bd"/>
</dbReference>
<dbReference type="GO" id="GO:0051287">
    <property type="term" value="F:NAD binding"/>
    <property type="evidence" value="ECO:0007669"/>
    <property type="project" value="InterPro"/>
</dbReference>
<evidence type="ECO:0000259" key="5">
    <source>
        <dbReference type="Pfam" id="PF00389"/>
    </source>
</evidence>
<dbReference type="RefSeq" id="WP_033099287.1">
    <property type="nucleotide sequence ID" value="NZ_JACEIP010000001.1"/>
</dbReference>
<dbReference type="AlphaFoldDB" id="A0A7W1X7E7"/>
<dbReference type="Gene3D" id="3.40.50.720">
    <property type="entry name" value="NAD(P)-binding Rossmann-like Domain"/>
    <property type="match status" value="2"/>
</dbReference>
<organism evidence="7 8">
    <name type="scientific">Thermoactinomyces daqus</name>
    <dbReference type="NCBI Taxonomy" id="1329516"/>
    <lineage>
        <taxon>Bacteria</taxon>
        <taxon>Bacillati</taxon>
        <taxon>Bacillota</taxon>
        <taxon>Bacilli</taxon>
        <taxon>Bacillales</taxon>
        <taxon>Thermoactinomycetaceae</taxon>
        <taxon>Thermoactinomyces</taxon>
    </lineage>
</organism>
<keyword evidence="3" id="KW-0520">NAD</keyword>
<dbReference type="SUPFAM" id="SSF51735">
    <property type="entry name" value="NAD(P)-binding Rossmann-fold domains"/>
    <property type="match status" value="1"/>
</dbReference>
<dbReference type="PANTHER" id="PTHR42789">
    <property type="entry name" value="D-ISOMER SPECIFIC 2-HYDROXYACID DEHYDROGENASE FAMILY PROTEIN (AFU_ORTHOLOGUE AFUA_6G10090)"/>
    <property type="match status" value="1"/>
</dbReference>
<feature type="domain" description="D-isomer specific 2-hydroxyacid dehydrogenase NAD-binding" evidence="6">
    <location>
        <begin position="110"/>
        <end position="286"/>
    </location>
</feature>
<name>A0A7W1X7E7_9BACL</name>
<sequence length="335" mass="37516">MPKWKVVVSDWEYQDLRYEEKVLDHEQIELIPAQCKTEEEVIRACREADGILNQYAPISGKVIRELQRCRVIVRYGVGVNTIDLDAATERGICVANVPDYCVDEVSDHTLALILDKARKISLADACVKQGKWDFKVTQPVYRLQNRTLGLVGFGKIPQRLAEKVKPLGLRVIAYDPYVPEPVAEALGVALVSLEEVCRRSDFVSVHAPLTAETKGLIGREQLRQMKKEAYLINTSRGPVVDENALIEALREGSLAGAALDVAGEEPIRPDHPFLSMKSVTLTPHMAWYSEESAEEMRSKAAHGVADVLLKGEYPKYLVNRKVKERVKLKPNALAY</sequence>
<proteinExistence type="inferred from homology"/>
<keyword evidence="8" id="KW-1185">Reference proteome</keyword>
<protein>
    <submittedName>
        <fullName evidence="7">C-terminal binding protein</fullName>
    </submittedName>
</protein>
<dbReference type="InterPro" id="IPR050857">
    <property type="entry name" value="D-2-hydroxyacid_DH"/>
</dbReference>
<dbReference type="InterPro" id="IPR043322">
    <property type="entry name" value="CtBP"/>
</dbReference>
<feature type="domain" description="D-isomer specific 2-hydroxyacid dehydrogenase catalytic" evidence="5">
    <location>
        <begin position="19"/>
        <end position="318"/>
    </location>
</feature>
<evidence type="ECO:0000256" key="3">
    <source>
        <dbReference type="ARBA" id="ARBA00023027"/>
    </source>
</evidence>
<dbReference type="Pfam" id="PF00389">
    <property type="entry name" value="2-Hacid_dh"/>
    <property type="match status" value="1"/>
</dbReference>
<reference evidence="7 8" key="1">
    <citation type="submission" date="2020-07" db="EMBL/GenBank/DDBJ databases">
        <authorList>
            <person name="Feng H."/>
        </authorList>
    </citation>
    <scope>NUCLEOTIDE SEQUENCE [LARGE SCALE GENOMIC DNA]</scope>
    <source>
        <strain evidence="8">s-11</strain>
    </source>
</reference>
<dbReference type="CDD" id="cd05299">
    <property type="entry name" value="CtBP_dh"/>
    <property type="match status" value="1"/>
</dbReference>
<evidence type="ECO:0000259" key="6">
    <source>
        <dbReference type="Pfam" id="PF02826"/>
    </source>
</evidence>
<dbReference type="EMBL" id="JACEIP010000001">
    <property type="protein sequence ID" value="MBA4541473.1"/>
    <property type="molecule type" value="Genomic_DNA"/>
</dbReference>
<evidence type="ECO:0000256" key="2">
    <source>
        <dbReference type="ARBA" id="ARBA00023002"/>
    </source>
</evidence>
<dbReference type="InterPro" id="IPR036291">
    <property type="entry name" value="NAD(P)-bd_dom_sf"/>
</dbReference>
<dbReference type="PANTHER" id="PTHR42789:SF1">
    <property type="entry name" value="D-ISOMER SPECIFIC 2-HYDROXYACID DEHYDROGENASE FAMILY PROTEIN (AFU_ORTHOLOGUE AFUA_6G10090)"/>
    <property type="match status" value="1"/>
</dbReference>